<evidence type="ECO:0000313" key="12">
    <source>
        <dbReference type="RefSeq" id="XP_028138545.1"/>
    </source>
</evidence>
<dbReference type="KEGG" id="dvv:114332942"/>
<keyword evidence="2" id="KW-0336">GPI-anchor</keyword>
<dbReference type="GO" id="GO:0032222">
    <property type="term" value="P:regulation of synaptic transmission, cholinergic"/>
    <property type="evidence" value="ECO:0007669"/>
    <property type="project" value="InterPro"/>
</dbReference>
<evidence type="ECO:0000256" key="2">
    <source>
        <dbReference type="ARBA" id="ARBA00022622"/>
    </source>
</evidence>
<keyword evidence="7" id="KW-0325">Glycoprotein</keyword>
<name>A0A6P7G1N2_DIAVI</name>
<reference evidence="12" key="1">
    <citation type="submission" date="2025-04" db="UniProtKB">
        <authorList>
            <consortium name="RefSeq"/>
        </authorList>
    </citation>
    <scope>IDENTIFICATION</scope>
    <source>
        <tissue evidence="12">Whole insect</tissue>
    </source>
</reference>
<accession>A0A6P7G1N2</accession>
<keyword evidence="3 9" id="KW-0812">Transmembrane</keyword>
<evidence type="ECO:0000256" key="5">
    <source>
        <dbReference type="ARBA" id="ARBA00022989"/>
    </source>
</evidence>
<dbReference type="PANTHER" id="PTHR33562">
    <property type="entry name" value="ATILLA, ISOFORM B-RELATED-RELATED"/>
    <property type="match status" value="1"/>
</dbReference>
<dbReference type="PANTHER" id="PTHR33562:SF29">
    <property type="entry name" value="PROTEIN SLEEPLESS"/>
    <property type="match status" value="1"/>
</dbReference>
<dbReference type="EnsemblMetazoa" id="XM_028282744.2">
    <property type="protein sequence ID" value="XP_028138545.1"/>
    <property type="gene ID" value="LOC114332942"/>
</dbReference>
<dbReference type="GeneID" id="114332942"/>
<evidence type="ECO:0000256" key="1">
    <source>
        <dbReference type="ARBA" id="ARBA00004589"/>
    </source>
</evidence>
<dbReference type="OrthoDB" id="6329445at2759"/>
<dbReference type="Proteomes" id="UP001652700">
    <property type="component" value="Unplaced"/>
</dbReference>
<dbReference type="InParanoid" id="A0A6P7G1N2"/>
<dbReference type="RefSeq" id="XP_028138545.1">
    <property type="nucleotide sequence ID" value="XM_028282744.1"/>
</dbReference>
<evidence type="ECO:0000256" key="8">
    <source>
        <dbReference type="ARBA" id="ARBA00023288"/>
    </source>
</evidence>
<dbReference type="Pfam" id="PF17064">
    <property type="entry name" value="QVR"/>
    <property type="match status" value="1"/>
</dbReference>
<evidence type="ECO:0000313" key="10">
    <source>
        <dbReference type="EnsemblMetazoa" id="XP_028138545.1"/>
    </source>
</evidence>
<keyword evidence="5 9" id="KW-1133">Transmembrane helix</keyword>
<dbReference type="GO" id="GO:0030431">
    <property type="term" value="P:sleep"/>
    <property type="evidence" value="ECO:0007669"/>
    <property type="project" value="InterPro"/>
</dbReference>
<keyword evidence="6 9" id="KW-0472">Membrane</keyword>
<evidence type="ECO:0000256" key="6">
    <source>
        <dbReference type="ARBA" id="ARBA00023136"/>
    </source>
</evidence>
<sequence length="167" mass="18752">MTTNGYNVINFTIIAVCVIGITNIPNVESAVRCFKCLPALPQYYTNETIRLCKDFDYSDKFIVDCPYSTYCVKKITSAKIPTAINGTERNCANQKHVIQNYHHGQWHQEVSVEEPYTPGCHKINDKGARTSSMEYCYCNSDLCNSASSYNVQLGVGFVIALIIFLLP</sequence>
<evidence type="ECO:0000313" key="11">
    <source>
        <dbReference type="Proteomes" id="UP001652700"/>
    </source>
</evidence>
<protein>
    <submittedName>
        <fullName evidence="12">Uncharacterized protein LOC114332942</fullName>
    </submittedName>
</protein>
<dbReference type="InterPro" id="IPR031424">
    <property type="entry name" value="QVR-like"/>
</dbReference>
<dbReference type="GO" id="GO:0098552">
    <property type="term" value="C:side of membrane"/>
    <property type="evidence" value="ECO:0007669"/>
    <property type="project" value="UniProtKB-KW"/>
</dbReference>
<evidence type="ECO:0000256" key="4">
    <source>
        <dbReference type="ARBA" id="ARBA00022729"/>
    </source>
</evidence>
<dbReference type="InterPro" id="IPR050975">
    <property type="entry name" value="Sleep_regulator"/>
</dbReference>
<proteinExistence type="predicted"/>
<evidence type="ECO:0000256" key="7">
    <source>
        <dbReference type="ARBA" id="ARBA00023180"/>
    </source>
</evidence>
<comment type="subcellular location">
    <subcellularLocation>
        <location evidence="1">Membrane</location>
        <topology evidence="1">Lipid-anchor</topology>
        <topology evidence="1">GPI-anchor</topology>
    </subcellularLocation>
</comment>
<evidence type="ECO:0000256" key="9">
    <source>
        <dbReference type="SAM" id="Phobius"/>
    </source>
</evidence>
<dbReference type="AlphaFoldDB" id="A0A6P7G1N2"/>
<feature type="transmembrane region" description="Helical" evidence="9">
    <location>
        <begin position="149"/>
        <end position="166"/>
    </location>
</feature>
<keyword evidence="11" id="KW-1185">Reference proteome</keyword>
<gene>
    <name evidence="12" type="primary">LOC114332942</name>
</gene>
<organism evidence="12">
    <name type="scientific">Diabrotica virgifera virgifera</name>
    <name type="common">western corn rootworm</name>
    <dbReference type="NCBI Taxonomy" id="50390"/>
    <lineage>
        <taxon>Eukaryota</taxon>
        <taxon>Metazoa</taxon>
        <taxon>Ecdysozoa</taxon>
        <taxon>Arthropoda</taxon>
        <taxon>Hexapoda</taxon>
        <taxon>Insecta</taxon>
        <taxon>Pterygota</taxon>
        <taxon>Neoptera</taxon>
        <taxon>Endopterygota</taxon>
        <taxon>Coleoptera</taxon>
        <taxon>Polyphaga</taxon>
        <taxon>Cucujiformia</taxon>
        <taxon>Chrysomeloidea</taxon>
        <taxon>Chrysomelidae</taxon>
        <taxon>Galerucinae</taxon>
        <taxon>Diabroticina</taxon>
        <taxon>Diabroticites</taxon>
        <taxon>Diabrotica</taxon>
    </lineage>
</organism>
<evidence type="ECO:0000256" key="3">
    <source>
        <dbReference type="ARBA" id="ARBA00022692"/>
    </source>
</evidence>
<keyword evidence="4" id="KW-0732">Signal</keyword>
<keyword evidence="8" id="KW-0449">Lipoprotein</keyword>
<reference evidence="10" key="2">
    <citation type="submission" date="2025-05" db="UniProtKB">
        <authorList>
            <consortium name="EnsemblMetazoa"/>
        </authorList>
    </citation>
    <scope>IDENTIFICATION</scope>
</reference>